<dbReference type="Pfam" id="PF00320">
    <property type="entry name" value="GATA"/>
    <property type="match status" value="1"/>
</dbReference>
<evidence type="ECO:0000313" key="4">
    <source>
        <dbReference type="EMBL" id="KAF9519069.1"/>
    </source>
</evidence>
<feature type="compositionally biased region" description="Polar residues" evidence="2">
    <location>
        <begin position="228"/>
        <end position="252"/>
    </location>
</feature>
<feature type="compositionally biased region" description="Polar residues" evidence="2">
    <location>
        <begin position="190"/>
        <end position="199"/>
    </location>
</feature>
<feature type="compositionally biased region" description="Polar residues" evidence="2">
    <location>
        <begin position="57"/>
        <end position="79"/>
    </location>
</feature>
<dbReference type="Proteomes" id="UP000886523">
    <property type="component" value="Unassembled WGS sequence"/>
</dbReference>
<dbReference type="PROSITE" id="PS50114">
    <property type="entry name" value="GATA_ZN_FINGER_2"/>
    <property type="match status" value="1"/>
</dbReference>
<feature type="region of interest" description="Disordered" evidence="2">
    <location>
        <begin position="122"/>
        <end position="177"/>
    </location>
</feature>
<evidence type="ECO:0000259" key="3">
    <source>
        <dbReference type="PROSITE" id="PS50114"/>
    </source>
</evidence>
<name>A0A9P6E188_9AGAM</name>
<comment type="caution">
    <text evidence="4">The sequence shown here is derived from an EMBL/GenBank/DDBJ whole genome shotgun (WGS) entry which is preliminary data.</text>
</comment>
<evidence type="ECO:0000256" key="2">
    <source>
        <dbReference type="SAM" id="MobiDB-lite"/>
    </source>
</evidence>
<dbReference type="AlphaFoldDB" id="A0A9P6E188"/>
<evidence type="ECO:0000256" key="1">
    <source>
        <dbReference type="PROSITE-ProRule" id="PRU00094"/>
    </source>
</evidence>
<evidence type="ECO:0000313" key="5">
    <source>
        <dbReference type="Proteomes" id="UP000886523"/>
    </source>
</evidence>
<dbReference type="Gene3D" id="3.30.50.10">
    <property type="entry name" value="Erythroid Transcription Factor GATA-1, subunit A"/>
    <property type="match status" value="1"/>
</dbReference>
<dbReference type="InterPro" id="IPR013088">
    <property type="entry name" value="Znf_NHR/GATA"/>
</dbReference>
<protein>
    <recommendedName>
        <fullName evidence="3">GATA-type domain-containing protein</fullName>
    </recommendedName>
</protein>
<gene>
    <name evidence="4" type="ORF">BS47DRAFT_123972</name>
</gene>
<dbReference type="GO" id="GO:0006355">
    <property type="term" value="P:regulation of DNA-templated transcription"/>
    <property type="evidence" value="ECO:0007669"/>
    <property type="project" value="InterPro"/>
</dbReference>
<sequence>MFNPFAPNNEQTQPFNDKQPEFQPPFSQDYHRAFPESSPPQWGAQAVPQQPQPLYTPFPSQWKSGEESTQTGNNWGFANRSTESVSHRFSVSGDRGYIHHDLIGQALHHRASEPQLFRRMSYAGHEGGGSNSHANFTDMRLSSSHSTSSATSASSDYPTHPSPFESPFGHHPDDVVYSEPLPLSAERLSLQPNNLSRSPESGGYAGSEYSATSDLVKNEESSPLMVPTQASSSRSPPVQIYRPSSSASDTSPLPQPGTGIVVMHTDDAASKETQFLRRRCFNCHTTEPPSWRRSTLNTGKIVCNKCGLYERTHMRPRPPRFDEMRSGNPKIRKTTKSLMGAPPLSPNMKVIRGIKKEQPGPRQGGFDSRRSSFSSTTSDWDDNSLPYSNGGSVPSSAGYSSVGPDFGFPTFQQQQSQPQHQQQGQQQHPQQQQQQQSLLQQPRHGPSPPNQSSTVESGPSRIPHPSSVPVSSNATPSFSFFLM</sequence>
<feature type="compositionally biased region" description="Polar residues" evidence="2">
    <location>
        <begin position="385"/>
        <end position="399"/>
    </location>
</feature>
<dbReference type="SMART" id="SM00401">
    <property type="entry name" value="ZnF_GATA"/>
    <property type="match status" value="1"/>
</dbReference>
<feature type="compositionally biased region" description="Polar residues" evidence="2">
    <location>
        <begin position="468"/>
        <end position="483"/>
    </location>
</feature>
<reference evidence="4" key="1">
    <citation type="journal article" date="2020" name="Nat. Commun.">
        <title>Large-scale genome sequencing of mycorrhizal fungi provides insights into the early evolution of symbiotic traits.</title>
        <authorList>
            <person name="Miyauchi S."/>
            <person name="Kiss E."/>
            <person name="Kuo A."/>
            <person name="Drula E."/>
            <person name="Kohler A."/>
            <person name="Sanchez-Garcia M."/>
            <person name="Morin E."/>
            <person name="Andreopoulos B."/>
            <person name="Barry K.W."/>
            <person name="Bonito G."/>
            <person name="Buee M."/>
            <person name="Carver A."/>
            <person name="Chen C."/>
            <person name="Cichocki N."/>
            <person name="Clum A."/>
            <person name="Culley D."/>
            <person name="Crous P.W."/>
            <person name="Fauchery L."/>
            <person name="Girlanda M."/>
            <person name="Hayes R.D."/>
            <person name="Keri Z."/>
            <person name="LaButti K."/>
            <person name="Lipzen A."/>
            <person name="Lombard V."/>
            <person name="Magnuson J."/>
            <person name="Maillard F."/>
            <person name="Murat C."/>
            <person name="Nolan M."/>
            <person name="Ohm R.A."/>
            <person name="Pangilinan J."/>
            <person name="Pereira M.F."/>
            <person name="Perotto S."/>
            <person name="Peter M."/>
            <person name="Pfister S."/>
            <person name="Riley R."/>
            <person name="Sitrit Y."/>
            <person name="Stielow J.B."/>
            <person name="Szollosi G."/>
            <person name="Zifcakova L."/>
            <person name="Stursova M."/>
            <person name="Spatafora J.W."/>
            <person name="Tedersoo L."/>
            <person name="Vaario L.M."/>
            <person name="Yamada A."/>
            <person name="Yan M."/>
            <person name="Wang P."/>
            <person name="Xu J."/>
            <person name="Bruns T."/>
            <person name="Baldrian P."/>
            <person name="Vilgalys R."/>
            <person name="Dunand C."/>
            <person name="Henrissat B."/>
            <person name="Grigoriev I.V."/>
            <person name="Hibbett D."/>
            <person name="Nagy L.G."/>
            <person name="Martin F.M."/>
        </authorList>
    </citation>
    <scope>NUCLEOTIDE SEQUENCE</scope>
    <source>
        <strain evidence="4">UP504</strain>
    </source>
</reference>
<dbReference type="SUPFAM" id="SSF57716">
    <property type="entry name" value="Glucocorticoid receptor-like (DNA-binding domain)"/>
    <property type="match status" value="1"/>
</dbReference>
<dbReference type="GO" id="GO:0008270">
    <property type="term" value="F:zinc ion binding"/>
    <property type="evidence" value="ECO:0007669"/>
    <property type="project" value="UniProtKB-KW"/>
</dbReference>
<feature type="compositionally biased region" description="Polar residues" evidence="2">
    <location>
        <begin position="1"/>
        <end position="16"/>
    </location>
</feature>
<feature type="region of interest" description="Disordered" evidence="2">
    <location>
        <begin position="1"/>
        <end position="79"/>
    </location>
</feature>
<dbReference type="CDD" id="cd00202">
    <property type="entry name" value="ZnF_GATA"/>
    <property type="match status" value="1"/>
</dbReference>
<dbReference type="GO" id="GO:0043565">
    <property type="term" value="F:sequence-specific DNA binding"/>
    <property type="evidence" value="ECO:0007669"/>
    <property type="project" value="InterPro"/>
</dbReference>
<feature type="region of interest" description="Disordered" evidence="2">
    <location>
        <begin position="356"/>
        <end position="483"/>
    </location>
</feature>
<accession>A0A9P6E188</accession>
<keyword evidence="1" id="KW-0862">Zinc</keyword>
<proteinExistence type="predicted"/>
<dbReference type="OrthoDB" id="515401at2759"/>
<keyword evidence="5" id="KW-1185">Reference proteome</keyword>
<keyword evidence="1" id="KW-0479">Metal-binding</keyword>
<dbReference type="EMBL" id="MU128920">
    <property type="protein sequence ID" value="KAF9519069.1"/>
    <property type="molecule type" value="Genomic_DNA"/>
</dbReference>
<feature type="compositionally biased region" description="Low complexity" evidence="2">
    <location>
        <begin position="142"/>
        <end position="155"/>
    </location>
</feature>
<feature type="compositionally biased region" description="Low complexity" evidence="2">
    <location>
        <begin position="412"/>
        <end position="441"/>
    </location>
</feature>
<feature type="domain" description="GATA-type" evidence="3">
    <location>
        <begin position="278"/>
        <end position="318"/>
    </location>
</feature>
<dbReference type="InterPro" id="IPR000679">
    <property type="entry name" value="Znf_GATA"/>
</dbReference>
<feature type="region of interest" description="Disordered" evidence="2">
    <location>
        <begin position="190"/>
        <end position="257"/>
    </location>
</feature>
<organism evidence="4 5">
    <name type="scientific">Hydnum rufescens UP504</name>
    <dbReference type="NCBI Taxonomy" id="1448309"/>
    <lineage>
        <taxon>Eukaryota</taxon>
        <taxon>Fungi</taxon>
        <taxon>Dikarya</taxon>
        <taxon>Basidiomycota</taxon>
        <taxon>Agaricomycotina</taxon>
        <taxon>Agaricomycetes</taxon>
        <taxon>Cantharellales</taxon>
        <taxon>Hydnaceae</taxon>
        <taxon>Hydnum</taxon>
    </lineage>
</organism>
<keyword evidence="1" id="KW-0863">Zinc-finger</keyword>